<evidence type="ECO:0000256" key="1">
    <source>
        <dbReference type="SAM" id="MobiDB-lite"/>
    </source>
</evidence>
<feature type="compositionally biased region" description="Low complexity" evidence="1">
    <location>
        <begin position="211"/>
        <end position="267"/>
    </location>
</feature>
<dbReference type="EMBL" id="JAFCMP010000519">
    <property type="protein sequence ID" value="KAG5177955.1"/>
    <property type="molecule type" value="Genomic_DNA"/>
</dbReference>
<feature type="region of interest" description="Disordered" evidence="1">
    <location>
        <begin position="343"/>
        <end position="443"/>
    </location>
</feature>
<comment type="caution">
    <text evidence="2">The sequence shown here is derived from an EMBL/GenBank/DDBJ whole genome shotgun (WGS) entry which is preliminary data.</text>
</comment>
<sequence length="458" mass="47182">MSSGSEVSDDATFEAGSESDDDSSFEYDYTVASDDDDDCDLDLSNCNYSSDILAILGRSEAEITSKKAETAATDWKPPTHTGLDNSQAIAPFLQSLGATTPPNIIPVTPSLIAVLVPPKVAPMQRSSAQAAAAAAAAARSGNDGGGDDSGSECSDWNDHIGAGDAAPSYLCQGSAAPGGNAQSAGERMLDADDPRNIRITSKAKPRLSSPTAAAATAAAAAHKQQQPQAPQQQQHQQLSSSGTRQPQQPRQPLPSSAASPASPRMSRVLYRSVRPQPPPRAPAAPAQSDTEASSDESDAEDDECYFSEGSDDVMEVDGDEDEVIAQIVGSNAGMSANLLAVLCGNGSGAEPSRKLSEALAKKTQEAEEMTKASTWKAPEQSGLSNSGAPGAAAAALRSSSPQRQRSAAAALCSSSTSSSSAPQKQQQQQQQQQQQGSAEAACSMQAHPLWAPSCFDAA</sequence>
<protein>
    <submittedName>
        <fullName evidence="2">Uncharacterized protein</fullName>
    </submittedName>
</protein>
<dbReference type="AlphaFoldDB" id="A0A836C9D7"/>
<name>A0A836C9D7_9STRA</name>
<proteinExistence type="predicted"/>
<feature type="compositionally biased region" description="Basic and acidic residues" evidence="1">
    <location>
        <begin position="351"/>
        <end position="370"/>
    </location>
</feature>
<feature type="region of interest" description="Disordered" evidence="1">
    <location>
        <begin position="122"/>
        <end position="313"/>
    </location>
</feature>
<reference evidence="2" key="1">
    <citation type="submission" date="2021-02" db="EMBL/GenBank/DDBJ databases">
        <title>First Annotated Genome of the Yellow-green Alga Tribonema minus.</title>
        <authorList>
            <person name="Mahan K.M."/>
        </authorList>
    </citation>
    <scope>NUCLEOTIDE SEQUENCE</scope>
    <source>
        <strain evidence="2">UTEX B ZZ1240</strain>
    </source>
</reference>
<gene>
    <name evidence="2" type="ORF">JKP88DRAFT_330833</name>
</gene>
<dbReference type="Proteomes" id="UP000664859">
    <property type="component" value="Unassembled WGS sequence"/>
</dbReference>
<organism evidence="2 3">
    <name type="scientific">Tribonema minus</name>
    <dbReference type="NCBI Taxonomy" id="303371"/>
    <lineage>
        <taxon>Eukaryota</taxon>
        <taxon>Sar</taxon>
        <taxon>Stramenopiles</taxon>
        <taxon>Ochrophyta</taxon>
        <taxon>PX clade</taxon>
        <taxon>Xanthophyceae</taxon>
        <taxon>Tribonematales</taxon>
        <taxon>Tribonemataceae</taxon>
        <taxon>Tribonema</taxon>
    </lineage>
</organism>
<feature type="compositionally biased region" description="Acidic residues" evidence="1">
    <location>
        <begin position="7"/>
        <end position="25"/>
    </location>
</feature>
<feature type="compositionally biased region" description="Basic and acidic residues" evidence="1">
    <location>
        <begin position="187"/>
        <end position="196"/>
    </location>
</feature>
<feature type="compositionally biased region" description="Low complexity" evidence="1">
    <location>
        <begin position="381"/>
        <end position="443"/>
    </location>
</feature>
<evidence type="ECO:0000313" key="2">
    <source>
        <dbReference type="EMBL" id="KAG5177955.1"/>
    </source>
</evidence>
<feature type="compositionally biased region" description="Acidic residues" evidence="1">
    <location>
        <begin position="292"/>
        <end position="313"/>
    </location>
</feature>
<evidence type="ECO:0000313" key="3">
    <source>
        <dbReference type="Proteomes" id="UP000664859"/>
    </source>
</evidence>
<feature type="compositionally biased region" description="Low complexity" evidence="1">
    <location>
        <begin position="126"/>
        <end position="141"/>
    </location>
</feature>
<accession>A0A836C9D7</accession>
<feature type="region of interest" description="Disordered" evidence="1">
    <location>
        <begin position="1"/>
        <end position="31"/>
    </location>
</feature>
<keyword evidence="3" id="KW-1185">Reference proteome</keyword>